<sequence>MPEPPPLLAAEGLGVRFGDFRALGGVSLRVRQGGIHSVIGPNGAGKTTLFNALTGARPPTEGAVTLAGREVTRMPAHRRARLGMSRSFQVTNLFAELAVRENLRLAVQAARGRSAWAFWHAPSRLPGVAEAVEGLLSLTGLAARADARAGSLPHGGQRALEIGMALASDPKLVLLDEPLAGMGVDDVARTKALIRGLAPARTVLLIEHNMGVVLDISDRITVLARGRVIAEGPPAAIRADPGVREAYLGSTGAAA</sequence>
<dbReference type="GO" id="GO:0005524">
    <property type="term" value="F:ATP binding"/>
    <property type="evidence" value="ECO:0007669"/>
    <property type="project" value="UniProtKB-KW"/>
</dbReference>
<dbReference type="Gene3D" id="3.40.50.300">
    <property type="entry name" value="P-loop containing nucleotide triphosphate hydrolases"/>
    <property type="match status" value="1"/>
</dbReference>
<name>A0ABP3R6A4_9PROT</name>
<dbReference type="Proteomes" id="UP001501588">
    <property type="component" value="Unassembled WGS sequence"/>
</dbReference>
<dbReference type="Pfam" id="PF12399">
    <property type="entry name" value="BCA_ABC_TP_C"/>
    <property type="match status" value="1"/>
</dbReference>
<evidence type="ECO:0000313" key="6">
    <source>
        <dbReference type="Proteomes" id="UP001501588"/>
    </source>
</evidence>
<dbReference type="PANTHER" id="PTHR45772">
    <property type="entry name" value="CONSERVED COMPONENT OF ABC TRANSPORTER FOR NATURAL AMINO ACIDS-RELATED"/>
    <property type="match status" value="1"/>
</dbReference>
<keyword evidence="3 5" id="KW-0067">ATP-binding</keyword>
<accession>A0ABP3R6A4</accession>
<dbReference type="Pfam" id="PF00005">
    <property type="entry name" value="ABC_tran"/>
    <property type="match status" value="1"/>
</dbReference>
<feature type="domain" description="ABC transporter" evidence="4">
    <location>
        <begin position="8"/>
        <end position="250"/>
    </location>
</feature>
<evidence type="ECO:0000256" key="3">
    <source>
        <dbReference type="ARBA" id="ARBA00022840"/>
    </source>
</evidence>
<dbReference type="RefSeq" id="WP_343897484.1">
    <property type="nucleotide sequence ID" value="NZ_BAAAFZ010000072.1"/>
</dbReference>
<keyword evidence="6" id="KW-1185">Reference proteome</keyword>
<dbReference type="InterPro" id="IPR032823">
    <property type="entry name" value="BCA_ABC_TP_C"/>
</dbReference>
<proteinExistence type="predicted"/>
<evidence type="ECO:0000256" key="1">
    <source>
        <dbReference type="ARBA" id="ARBA00022448"/>
    </source>
</evidence>
<dbReference type="InterPro" id="IPR027417">
    <property type="entry name" value="P-loop_NTPase"/>
</dbReference>
<evidence type="ECO:0000256" key="2">
    <source>
        <dbReference type="ARBA" id="ARBA00022741"/>
    </source>
</evidence>
<evidence type="ECO:0000313" key="5">
    <source>
        <dbReference type="EMBL" id="GAA0600477.1"/>
    </source>
</evidence>
<dbReference type="InterPro" id="IPR051120">
    <property type="entry name" value="ABC_AA/LPS_Transport"/>
</dbReference>
<dbReference type="CDD" id="cd03219">
    <property type="entry name" value="ABC_Mj1267_LivG_branched"/>
    <property type="match status" value="1"/>
</dbReference>
<organism evidence="5 6">
    <name type="scientific">Craurococcus roseus</name>
    <dbReference type="NCBI Taxonomy" id="77585"/>
    <lineage>
        <taxon>Bacteria</taxon>
        <taxon>Pseudomonadati</taxon>
        <taxon>Pseudomonadota</taxon>
        <taxon>Alphaproteobacteria</taxon>
        <taxon>Acetobacterales</taxon>
        <taxon>Acetobacteraceae</taxon>
        <taxon>Craurococcus</taxon>
    </lineage>
</organism>
<protein>
    <submittedName>
        <fullName evidence="5">ABC transporter ATP-binding protein</fullName>
    </submittedName>
</protein>
<keyword evidence="2" id="KW-0547">Nucleotide-binding</keyword>
<keyword evidence="1" id="KW-0813">Transport</keyword>
<dbReference type="PROSITE" id="PS50893">
    <property type="entry name" value="ABC_TRANSPORTER_2"/>
    <property type="match status" value="1"/>
</dbReference>
<comment type="caution">
    <text evidence="5">The sequence shown here is derived from an EMBL/GenBank/DDBJ whole genome shotgun (WGS) entry which is preliminary data.</text>
</comment>
<dbReference type="SMART" id="SM00382">
    <property type="entry name" value="AAA"/>
    <property type="match status" value="1"/>
</dbReference>
<dbReference type="EMBL" id="BAAAFZ010000072">
    <property type="protein sequence ID" value="GAA0600477.1"/>
    <property type="molecule type" value="Genomic_DNA"/>
</dbReference>
<gene>
    <name evidence="5" type="ORF">GCM10009416_43120</name>
</gene>
<dbReference type="InterPro" id="IPR003593">
    <property type="entry name" value="AAA+_ATPase"/>
</dbReference>
<dbReference type="PANTHER" id="PTHR45772:SF9">
    <property type="entry name" value="CONSERVED COMPONENT OF ABC TRANSPORTER FOR NATURAL AMINO ACIDS"/>
    <property type="match status" value="1"/>
</dbReference>
<evidence type="ECO:0000259" key="4">
    <source>
        <dbReference type="PROSITE" id="PS50893"/>
    </source>
</evidence>
<dbReference type="InterPro" id="IPR003439">
    <property type="entry name" value="ABC_transporter-like_ATP-bd"/>
</dbReference>
<reference evidence="6" key="1">
    <citation type="journal article" date="2019" name="Int. J. Syst. Evol. Microbiol.">
        <title>The Global Catalogue of Microorganisms (GCM) 10K type strain sequencing project: providing services to taxonomists for standard genome sequencing and annotation.</title>
        <authorList>
            <consortium name="The Broad Institute Genomics Platform"/>
            <consortium name="The Broad Institute Genome Sequencing Center for Infectious Disease"/>
            <person name="Wu L."/>
            <person name="Ma J."/>
        </authorList>
    </citation>
    <scope>NUCLEOTIDE SEQUENCE [LARGE SCALE GENOMIC DNA]</scope>
    <source>
        <strain evidence="6">JCM 9933</strain>
    </source>
</reference>
<dbReference type="SUPFAM" id="SSF52540">
    <property type="entry name" value="P-loop containing nucleoside triphosphate hydrolases"/>
    <property type="match status" value="1"/>
</dbReference>